<dbReference type="InterPro" id="IPR013431">
    <property type="entry name" value="Delta_60_rpt"/>
</dbReference>
<evidence type="ECO:0000313" key="1">
    <source>
        <dbReference type="EMBL" id="AEH50128.1"/>
    </source>
</evidence>
<dbReference type="Gene3D" id="2.130.10.10">
    <property type="entry name" value="YVTN repeat-like/Quinoprotein amine dehydrogenase"/>
    <property type="match status" value="1"/>
</dbReference>
<gene>
    <name evidence="1" type="ORF">Theth_0020</name>
</gene>
<dbReference type="OrthoDB" id="9811934at2"/>
<dbReference type="Pfam" id="PF17164">
    <property type="entry name" value="DUF5122"/>
    <property type="match status" value="1"/>
</dbReference>
<dbReference type="AlphaFoldDB" id="F7YTF0"/>
<dbReference type="PANTHER" id="PTHR42754">
    <property type="entry name" value="ENDOGLUCANASE"/>
    <property type="match status" value="1"/>
</dbReference>
<accession>F7YTF0</accession>
<dbReference type="HOGENOM" id="CLU_035227_0_0_0"/>
<organism evidence="1 2">
    <name type="scientific">Pseudothermotoga thermarum DSM 5069</name>
    <dbReference type="NCBI Taxonomy" id="688269"/>
    <lineage>
        <taxon>Bacteria</taxon>
        <taxon>Thermotogati</taxon>
        <taxon>Thermotogota</taxon>
        <taxon>Thermotogae</taxon>
        <taxon>Thermotogales</taxon>
        <taxon>Thermotogaceae</taxon>
        <taxon>Pseudothermotoga</taxon>
    </lineage>
</organism>
<dbReference type="SUPFAM" id="SSF101898">
    <property type="entry name" value="NHL repeat"/>
    <property type="match status" value="1"/>
</dbReference>
<dbReference type="eggNOG" id="COG1520">
    <property type="taxonomic scope" value="Bacteria"/>
</dbReference>
<dbReference type="EMBL" id="CP002351">
    <property type="protein sequence ID" value="AEH50128.1"/>
    <property type="molecule type" value="Genomic_DNA"/>
</dbReference>
<dbReference type="RefSeq" id="WP_013931352.1">
    <property type="nucleotide sequence ID" value="NC_015707.1"/>
</dbReference>
<dbReference type="PATRIC" id="fig|688269.3.peg.20"/>
<proteinExistence type="predicted"/>
<dbReference type="Proteomes" id="UP000006804">
    <property type="component" value="Chromosome"/>
</dbReference>
<protein>
    <submittedName>
        <fullName evidence="1">Uncharacterized protein</fullName>
    </submittedName>
</protein>
<sequence precursor="true">MKTIFASLVILATLCAFAIQSPILLQRSLNRVYHDCANHVLLTSDGSYLVTGWAVSQNRSYDGFVAKFFRDGRILFEKLLGSRYDDEFSVALEIDGHYFLGGTTFSIESNYDAWIVKLDRNGQKVLEKSFGGRKRDEILAGTVCFDGTLLFVGRTSSFGSGETDVYVIKVDQDLNLIWQKTFGGSSLDEAYAVLEVEDGYLVVGFSESFSEDEDVYVLKMDLDGNKIFERIYGYPFLQKAFDVVQLADGFLMVGVNWNEQADDADGLIMKIDFSGNLIWLKTIGTKGWEQFNKVLEQNDEFILIGFAKNEFTKEEDVYAVRIDEKGNVLSEFYSNIENPDGCKYAIMSDNELIIVGWIDNSDPFKWDVLLLKVDIRN</sequence>
<keyword evidence="2" id="KW-1185">Reference proteome</keyword>
<dbReference type="PANTHER" id="PTHR42754:SF1">
    <property type="entry name" value="LIPOPROTEIN"/>
    <property type="match status" value="1"/>
</dbReference>
<evidence type="ECO:0000313" key="2">
    <source>
        <dbReference type="Proteomes" id="UP000006804"/>
    </source>
</evidence>
<dbReference type="STRING" id="688269.Theth_0020"/>
<name>F7YTF0_9THEM</name>
<reference evidence="1 2" key="1">
    <citation type="submission" date="2010-11" db="EMBL/GenBank/DDBJ databases">
        <title>The complete genome of Thermotoga thermarum DSM 5069.</title>
        <authorList>
            <consortium name="US DOE Joint Genome Institute (JGI-PGF)"/>
            <person name="Lucas S."/>
            <person name="Copeland A."/>
            <person name="Lapidus A."/>
            <person name="Bruce D."/>
            <person name="Goodwin L."/>
            <person name="Pitluck S."/>
            <person name="Kyrpides N."/>
            <person name="Mavromatis K."/>
            <person name="Ivanova N."/>
            <person name="Zeytun A."/>
            <person name="Brettin T."/>
            <person name="Detter J.C."/>
            <person name="Tapia R."/>
            <person name="Han C."/>
            <person name="Land M."/>
            <person name="Hauser L."/>
            <person name="Markowitz V."/>
            <person name="Cheng J.-F."/>
            <person name="Hugenholtz P."/>
            <person name="Woyke T."/>
            <person name="Wu D."/>
            <person name="Spring S."/>
            <person name="Schroeder M."/>
            <person name="Brambilla E."/>
            <person name="Klenk H.-P."/>
            <person name="Eisen J.A."/>
        </authorList>
    </citation>
    <scope>NUCLEOTIDE SEQUENCE [LARGE SCALE GENOMIC DNA]</scope>
    <source>
        <strain evidence="1 2">DSM 5069</strain>
    </source>
</reference>
<dbReference type="KEGG" id="tta:Theth_0020"/>
<dbReference type="InterPro" id="IPR015943">
    <property type="entry name" value="WD40/YVTN_repeat-like_dom_sf"/>
</dbReference>